<keyword evidence="7" id="KW-1185">Reference proteome</keyword>
<dbReference type="InterPro" id="IPR016032">
    <property type="entry name" value="Sig_transdc_resp-reg_C-effctor"/>
</dbReference>
<dbReference type="CDD" id="cd00383">
    <property type="entry name" value="trans_reg_C"/>
    <property type="match status" value="1"/>
</dbReference>
<dbReference type="OrthoDB" id="9782895at2"/>
<keyword evidence="4" id="KW-1133">Transmembrane helix</keyword>
<evidence type="ECO:0000256" key="1">
    <source>
        <dbReference type="ARBA" id="ARBA00009820"/>
    </source>
</evidence>
<proteinExistence type="inferred from homology"/>
<keyword evidence="4" id="KW-0812">Transmembrane</keyword>
<dbReference type="PROSITE" id="PS51755">
    <property type="entry name" value="OMPR_PHOB"/>
    <property type="match status" value="1"/>
</dbReference>
<dbReference type="Pfam" id="PF00486">
    <property type="entry name" value="Trans_reg_C"/>
    <property type="match status" value="1"/>
</dbReference>
<evidence type="ECO:0000256" key="2">
    <source>
        <dbReference type="ARBA" id="ARBA00023125"/>
    </source>
</evidence>
<dbReference type="eggNOG" id="COG0823">
    <property type="taxonomic scope" value="Bacteria"/>
</dbReference>
<protein>
    <submittedName>
        <fullName evidence="6">TolB domain protein</fullName>
    </submittedName>
</protein>
<dbReference type="InterPro" id="IPR036388">
    <property type="entry name" value="WH-like_DNA-bd_sf"/>
</dbReference>
<dbReference type="SUPFAM" id="SSF69304">
    <property type="entry name" value="Tricorn protease N-terminal domain"/>
    <property type="match status" value="1"/>
</dbReference>
<evidence type="ECO:0000313" key="6">
    <source>
        <dbReference type="EMBL" id="EAR29981.1"/>
    </source>
</evidence>
<dbReference type="HOGENOM" id="CLU_020533_0_0_6"/>
<comment type="similarity">
    <text evidence="1">Belongs to the TolB family.</text>
</comment>
<reference evidence="6 7" key="1">
    <citation type="submission" date="2006-02" db="EMBL/GenBank/DDBJ databases">
        <authorList>
            <person name="Moran M.A."/>
            <person name="Kjelleberg S."/>
            <person name="Egan S."/>
            <person name="Saunders N."/>
            <person name="Thomas T."/>
            <person name="Ferriera S."/>
            <person name="Johnson J."/>
            <person name="Kravitz S."/>
            <person name="Halpern A."/>
            <person name="Remington K."/>
            <person name="Beeson K."/>
            <person name="Tran B."/>
            <person name="Rogers Y.-H."/>
            <person name="Friedman R."/>
            <person name="Venter J.C."/>
        </authorList>
    </citation>
    <scope>NUCLEOTIDE SEQUENCE [LARGE SCALE GENOMIC DNA]</scope>
    <source>
        <strain evidence="6 7">D2</strain>
    </source>
</reference>
<keyword evidence="4" id="KW-0472">Membrane</keyword>
<dbReference type="SMART" id="SM00862">
    <property type="entry name" value="Trans_reg_C"/>
    <property type="match status" value="1"/>
</dbReference>
<dbReference type="SUPFAM" id="SSF82171">
    <property type="entry name" value="DPP6 N-terminal domain-like"/>
    <property type="match status" value="1"/>
</dbReference>
<dbReference type="eggNOG" id="COG3710">
    <property type="taxonomic scope" value="Bacteria"/>
</dbReference>
<dbReference type="RefSeq" id="WP_009837854.1">
    <property type="nucleotide sequence ID" value="NZ_AAOH01000002.1"/>
</dbReference>
<evidence type="ECO:0000256" key="4">
    <source>
        <dbReference type="SAM" id="Phobius"/>
    </source>
</evidence>
<dbReference type="PANTHER" id="PTHR36842">
    <property type="entry name" value="PROTEIN TOLB HOMOLOG"/>
    <property type="match status" value="1"/>
</dbReference>
<dbReference type="GO" id="GO:0000160">
    <property type="term" value="P:phosphorelay signal transduction system"/>
    <property type="evidence" value="ECO:0007669"/>
    <property type="project" value="InterPro"/>
</dbReference>
<gene>
    <name evidence="6" type="ORF">PTD2_14214</name>
</gene>
<evidence type="ECO:0000256" key="3">
    <source>
        <dbReference type="PROSITE-ProRule" id="PRU01091"/>
    </source>
</evidence>
<dbReference type="GO" id="GO:0006355">
    <property type="term" value="P:regulation of DNA-templated transcription"/>
    <property type="evidence" value="ECO:0007669"/>
    <property type="project" value="InterPro"/>
</dbReference>
<dbReference type="Gene3D" id="1.10.10.10">
    <property type="entry name" value="Winged helix-like DNA-binding domain superfamily/Winged helix DNA-binding domain"/>
    <property type="match status" value="1"/>
</dbReference>
<comment type="caution">
    <text evidence="6">The sequence shown here is derived from an EMBL/GenBank/DDBJ whole genome shotgun (WGS) entry which is preliminary data.</text>
</comment>
<evidence type="ECO:0000259" key="5">
    <source>
        <dbReference type="PROSITE" id="PS51755"/>
    </source>
</evidence>
<dbReference type="GO" id="GO:0003677">
    <property type="term" value="F:DNA binding"/>
    <property type="evidence" value="ECO:0007669"/>
    <property type="project" value="UniProtKB-UniRule"/>
</dbReference>
<organism evidence="6 7">
    <name type="scientific">Pseudoalteromonas tunicata D2</name>
    <dbReference type="NCBI Taxonomy" id="87626"/>
    <lineage>
        <taxon>Bacteria</taxon>
        <taxon>Pseudomonadati</taxon>
        <taxon>Pseudomonadota</taxon>
        <taxon>Gammaproteobacteria</taxon>
        <taxon>Alteromonadales</taxon>
        <taxon>Pseudoalteromonadaceae</taxon>
        <taxon>Pseudoalteromonas</taxon>
    </lineage>
</organism>
<sequence length="689" mass="79397">MLTKTPFRIGSYQINPLENTVVNQEQTNSLQPKFIEVLVFLASQHPNIVTREQIINAVWDGNGYVGEKALTNAIWHLRKTLVDKPTQQEYIETIRKTGYRLLYQPHYQELESQLAESLLIKQWYAKWPIKWLSAIAFMGVFILIGLFVGLFSRPSVAPTYGDPELLTQYPGRELFPAMSEDGRYLLFSWRKMDRDTDLYLKDLSQPSVPPKNITNSEFVESRPIWSSDNQTIYYYRKKQKCQIIAQHLETDDVTVIGHCAASGGGALALFKDDTRLLYIGKTETDDANAIYQLDLTTQHREKLTCVTSCHFDEEYVTLSPDELSMIVVRSLSTGQHQLVLHTFSTQQEQVLLTWMHTIRGVSWHPNLAKLVFASHENGKRLGYEMDMKTRELTKLPVQGFSYPRYDAKGDIYYHNWQMGTAIMRIELDAQINSAPFPLLQSDYNFRYPNFSAAANKLVVVSNESGGDELWLASLDGTNRTQLTELNAVVRDPVWSHDGRFIVFNAITLTENVLYLLDVATRQVQVLNTQFAFHYKASWSLDDKAIFVSDGNDVFKLTLVDQLLEKITDNGVRYLVESAPNTYIYSKKDDKGLWTKSAHEAERSLFDDVKLPSSTGWQLTKQGIYYFKVRGHDYRLGFYNFSTAQHQDLLRVPERTYSRTRGMAYVPERNWLLFTGYETPQVDIKRLVQK</sequence>
<dbReference type="AlphaFoldDB" id="A4C7M7"/>
<dbReference type="InterPro" id="IPR011042">
    <property type="entry name" value="6-blade_b-propeller_TolB-like"/>
</dbReference>
<dbReference type="EMBL" id="AAOH01000002">
    <property type="protein sequence ID" value="EAR29981.1"/>
    <property type="molecule type" value="Genomic_DNA"/>
</dbReference>
<dbReference type="InterPro" id="IPR011659">
    <property type="entry name" value="WD40"/>
</dbReference>
<name>A4C7M7_9GAMM</name>
<feature type="DNA-binding region" description="OmpR/PhoB-type" evidence="3">
    <location>
        <begin position="4"/>
        <end position="103"/>
    </location>
</feature>
<feature type="transmembrane region" description="Helical" evidence="4">
    <location>
        <begin position="131"/>
        <end position="151"/>
    </location>
</feature>
<dbReference type="Proteomes" id="UP000006201">
    <property type="component" value="Unassembled WGS sequence"/>
</dbReference>
<dbReference type="Pfam" id="PF07676">
    <property type="entry name" value="PD40"/>
    <property type="match status" value="2"/>
</dbReference>
<dbReference type="Gene3D" id="2.120.10.30">
    <property type="entry name" value="TolB, C-terminal domain"/>
    <property type="match status" value="2"/>
</dbReference>
<keyword evidence="2 3" id="KW-0238">DNA-binding</keyword>
<dbReference type="InterPro" id="IPR001867">
    <property type="entry name" value="OmpR/PhoB-type_DNA-bd"/>
</dbReference>
<accession>A4C7M7</accession>
<dbReference type="STRING" id="87626.PTD2_14214"/>
<dbReference type="SUPFAM" id="SSF46894">
    <property type="entry name" value="C-terminal effector domain of the bipartite response regulators"/>
    <property type="match status" value="1"/>
</dbReference>
<feature type="domain" description="OmpR/PhoB-type" evidence="5">
    <location>
        <begin position="4"/>
        <end position="103"/>
    </location>
</feature>
<evidence type="ECO:0000313" key="7">
    <source>
        <dbReference type="Proteomes" id="UP000006201"/>
    </source>
</evidence>